<evidence type="ECO:0000313" key="7">
    <source>
        <dbReference type="EMBL" id="OGN27664.1"/>
    </source>
</evidence>
<evidence type="ECO:0000256" key="3">
    <source>
        <dbReference type="ARBA" id="ARBA00022989"/>
    </source>
</evidence>
<keyword evidence="4 5" id="KW-0472">Membrane</keyword>
<accession>A0A1F8GQJ0</accession>
<protein>
    <recommendedName>
        <fullName evidence="6">O-antigen ligase-related domain-containing protein</fullName>
    </recommendedName>
</protein>
<evidence type="ECO:0000256" key="2">
    <source>
        <dbReference type="ARBA" id="ARBA00022692"/>
    </source>
</evidence>
<feature type="transmembrane region" description="Helical" evidence="5">
    <location>
        <begin position="367"/>
        <end position="392"/>
    </location>
</feature>
<feature type="transmembrane region" description="Helical" evidence="5">
    <location>
        <begin position="100"/>
        <end position="118"/>
    </location>
</feature>
<dbReference type="AlphaFoldDB" id="A0A1F8GQJ0"/>
<feature type="transmembrane region" description="Helical" evidence="5">
    <location>
        <begin position="12"/>
        <end position="30"/>
    </location>
</feature>
<feature type="transmembrane region" description="Helical" evidence="5">
    <location>
        <begin position="404"/>
        <end position="426"/>
    </location>
</feature>
<dbReference type="InterPro" id="IPR051533">
    <property type="entry name" value="WaaL-like"/>
</dbReference>
<feature type="domain" description="O-antigen ligase-related" evidence="6">
    <location>
        <begin position="225"/>
        <end position="384"/>
    </location>
</feature>
<reference evidence="7 8" key="1">
    <citation type="journal article" date="2016" name="Nat. Commun.">
        <title>Thousands of microbial genomes shed light on interconnected biogeochemical processes in an aquifer system.</title>
        <authorList>
            <person name="Anantharaman K."/>
            <person name="Brown C.T."/>
            <person name="Hug L.A."/>
            <person name="Sharon I."/>
            <person name="Castelle C.J."/>
            <person name="Probst A.J."/>
            <person name="Thomas B.C."/>
            <person name="Singh A."/>
            <person name="Wilkins M.J."/>
            <person name="Karaoz U."/>
            <person name="Brodie E.L."/>
            <person name="Williams K.H."/>
            <person name="Hubbard S.S."/>
            <person name="Banfield J.F."/>
        </authorList>
    </citation>
    <scope>NUCLEOTIDE SEQUENCE [LARGE SCALE GENOMIC DNA]</scope>
</reference>
<keyword evidence="3 5" id="KW-1133">Transmembrane helix</keyword>
<feature type="transmembrane region" description="Helical" evidence="5">
    <location>
        <begin position="162"/>
        <end position="182"/>
    </location>
</feature>
<keyword evidence="2 5" id="KW-0812">Transmembrane</keyword>
<feature type="transmembrane region" description="Helical" evidence="5">
    <location>
        <begin position="226"/>
        <end position="251"/>
    </location>
</feature>
<dbReference type="PANTHER" id="PTHR37422">
    <property type="entry name" value="TEICHURONIC ACID BIOSYNTHESIS PROTEIN TUAE"/>
    <property type="match status" value="1"/>
</dbReference>
<dbReference type="Pfam" id="PF04932">
    <property type="entry name" value="Wzy_C"/>
    <property type="match status" value="1"/>
</dbReference>
<feature type="transmembrane region" description="Helical" evidence="5">
    <location>
        <begin position="50"/>
        <end position="70"/>
    </location>
</feature>
<dbReference type="EMBL" id="MGKO01000008">
    <property type="protein sequence ID" value="OGN27664.1"/>
    <property type="molecule type" value="Genomic_DNA"/>
</dbReference>
<feature type="transmembrane region" description="Helical" evidence="5">
    <location>
        <begin position="130"/>
        <end position="150"/>
    </location>
</feature>
<proteinExistence type="predicted"/>
<sequence length="447" mass="51749">MEYRLWIKKTEEWLFYLFLVSVPFSIRHIFGYDPVGFMEWKAISVYGTDILISTLFIYWAIHSNFKFLIFNFKKSDWLLVGFVAVAGISITNAIDQKVALFQWLKLIEMAALYFYVKYYVLKRFELSKCFIALVIGGLIQSAVAISQFMVQHSIGLKYLGESVLAPNMTAIAAFFSGGVKIMRAYGTTVHSNVLAAYLFLSLAAFYFISIYEKRKWFWYLFHAVTIWAFLLTFSRVIIGIWLLNFIIRTVLYRFYPSFKKVFWSKTEMRQRGLKVFTVTVLVCLAFSVAYWPYVKDRVSLSGSDEAFQLRVFYNQEALFKEVSLFGVGIGNFVPWLMRQPLPQGGPVQGHPVGIGLPAEQYQPVHNIYLLIYSELGIVGLALFLLFLVFVVYEFVIRTRFKRPYHVSFALIFASVLAMGLFDHFYWTIQSGQLLFWLTVGLISSNNV</sequence>
<dbReference type="PANTHER" id="PTHR37422:SF17">
    <property type="entry name" value="O-ANTIGEN LIGASE"/>
    <property type="match status" value="1"/>
</dbReference>
<evidence type="ECO:0000259" key="6">
    <source>
        <dbReference type="Pfam" id="PF04932"/>
    </source>
</evidence>
<comment type="caution">
    <text evidence="7">The sequence shown here is derived from an EMBL/GenBank/DDBJ whole genome shotgun (WGS) entry which is preliminary data.</text>
</comment>
<comment type="subcellular location">
    <subcellularLocation>
        <location evidence="1">Membrane</location>
        <topology evidence="1">Multi-pass membrane protein</topology>
    </subcellularLocation>
</comment>
<feature type="transmembrane region" description="Helical" evidence="5">
    <location>
        <begin position="272"/>
        <end position="293"/>
    </location>
</feature>
<feature type="transmembrane region" description="Helical" evidence="5">
    <location>
        <begin position="77"/>
        <end position="94"/>
    </location>
</feature>
<name>A0A1F8GQJ0_9BACT</name>
<feature type="transmembrane region" description="Helical" evidence="5">
    <location>
        <begin position="194"/>
        <end position="211"/>
    </location>
</feature>
<dbReference type="InterPro" id="IPR007016">
    <property type="entry name" value="O-antigen_ligase-rel_domated"/>
</dbReference>
<organism evidence="7 8">
    <name type="scientific">Candidatus Yanofskybacteria bacterium RIFCSPLOWO2_01_FULL_49_17</name>
    <dbReference type="NCBI Taxonomy" id="1802700"/>
    <lineage>
        <taxon>Bacteria</taxon>
        <taxon>Candidatus Yanofskyibacteriota</taxon>
    </lineage>
</organism>
<evidence type="ECO:0000313" key="8">
    <source>
        <dbReference type="Proteomes" id="UP000178444"/>
    </source>
</evidence>
<dbReference type="Proteomes" id="UP000178444">
    <property type="component" value="Unassembled WGS sequence"/>
</dbReference>
<evidence type="ECO:0000256" key="5">
    <source>
        <dbReference type="SAM" id="Phobius"/>
    </source>
</evidence>
<evidence type="ECO:0000256" key="1">
    <source>
        <dbReference type="ARBA" id="ARBA00004141"/>
    </source>
</evidence>
<evidence type="ECO:0000256" key="4">
    <source>
        <dbReference type="ARBA" id="ARBA00023136"/>
    </source>
</evidence>
<gene>
    <name evidence="7" type="ORF">A2941_01595</name>
</gene>